<reference evidence="2" key="1">
    <citation type="submission" date="2020-08" db="EMBL/GenBank/DDBJ databases">
        <title>Multicomponent nature underlies the extraordinary mechanical properties of spider dragline silk.</title>
        <authorList>
            <person name="Kono N."/>
            <person name="Nakamura H."/>
            <person name="Mori M."/>
            <person name="Yoshida Y."/>
            <person name="Ohtoshi R."/>
            <person name="Malay A.D."/>
            <person name="Moran D.A.P."/>
            <person name="Tomita M."/>
            <person name="Numata K."/>
            <person name="Arakawa K."/>
        </authorList>
    </citation>
    <scope>NUCLEOTIDE SEQUENCE</scope>
</reference>
<dbReference type="OrthoDB" id="6429903at2759"/>
<protein>
    <submittedName>
        <fullName evidence="2">Uncharacterized protein</fullName>
    </submittedName>
</protein>
<dbReference type="Proteomes" id="UP000886998">
    <property type="component" value="Unassembled WGS sequence"/>
</dbReference>
<sequence length="447" mass="52283">MASDLKFDIFASQLFGTYWYTAGFLSELKVSSLYPKEYHLDPENADIYEKFHYTAVFVKLLFYFCVFEDELQKLPTPFEPTPLNILDYISRTCRRDGLFRDLTIFEFFMTSCAFVVELCVYCIHNLGYKDIVNYAHLCWTMYFDEYKEEFYRQGGWRQLKIVSVSYVLPNEFLSPYPETIYYSHENRKDFILNVVKAVENYNAFTSPIYTDCKTVAKAWVRCHLKNFNKSDTSNVQDMAKVQDPRDLKVVEKFLLQLRRLCDPNGTTVLNFKAHLMLTDSRKQYSEEISQNALKLNNLTLNDMTAKELSDLKVKQTDIELPLQVNDCRTNKLSTIDLSRGRRNDETNELIEMGLLRNEYTISNTRKSKSSGKNSFLKLNTSSSNGFPRIGTQDTSKQKQNEDAKKERNFERERSEMKCLLRTILVFGNPEGMIHLRSSLPRSDKKNT</sequence>
<dbReference type="AlphaFoldDB" id="A0A8X6IVR0"/>
<gene>
    <name evidence="2" type="primary">AVEN_117468_1</name>
    <name evidence="2" type="ORF">TNIN_52471</name>
</gene>
<evidence type="ECO:0000313" key="2">
    <source>
        <dbReference type="EMBL" id="GFS62649.1"/>
    </source>
</evidence>
<dbReference type="EMBL" id="BMAV01027834">
    <property type="protein sequence ID" value="GFS62649.1"/>
    <property type="molecule type" value="Genomic_DNA"/>
</dbReference>
<comment type="caution">
    <text evidence="2">The sequence shown here is derived from an EMBL/GenBank/DDBJ whole genome shotgun (WGS) entry which is preliminary data.</text>
</comment>
<evidence type="ECO:0000256" key="1">
    <source>
        <dbReference type="SAM" id="MobiDB-lite"/>
    </source>
</evidence>
<evidence type="ECO:0000313" key="3">
    <source>
        <dbReference type="Proteomes" id="UP000886998"/>
    </source>
</evidence>
<feature type="compositionally biased region" description="Basic and acidic residues" evidence="1">
    <location>
        <begin position="395"/>
        <end position="411"/>
    </location>
</feature>
<organism evidence="2 3">
    <name type="scientific">Trichonephila inaurata madagascariensis</name>
    <dbReference type="NCBI Taxonomy" id="2747483"/>
    <lineage>
        <taxon>Eukaryota</taxon>
        <taxon>Metazoa</taxon>
        <taxon>Ecdysozoa</taxon>
        <taxon>Arthropoda</taxon>
        <taxon>Chelicerata</taxon>
        <taxon>Arachnida</taxon>
        <taxon>Araneae</taxon>
        <taxon>Araneomorphae</taxon>
        <taxon>Entelegynae</taxon>
        <taxon>Araneoidea</taxon>
        <taxon>Nephilidae</taxon>
        <taxon>Trichonephila</taxon>
        <taxon>Trichonephila inaurata</taxon>
    </lineage>
</organism>
<feature type="region of interest" description="Disordered" evidence="1">
    <location>
        <begin position="364"/>
        <end position="411"/>
    </location>
</feature>
<accession>A0A8X6IVR0</accession>
<name>A0A8X6IVR0_9ARAC</name>
<keyword evidence="3" id="KW-1185">Reference proteome</keyword>
<proteinExistence type="predicted"/>
<feature type="compositionally biased region" description="Polar residues" evidence="1">
    <location>
        <begin position="364"/>
        <end position="385"/>
    </location>
</feature>